<dbReference type="EMBL" id="MU855420">
    <property type="protein sequence ID" value="KAK3903961.1"/>
    <property type="molecule type" value="Genomic_DNA"/>
</dbReference>
<reference evidence="2" key="2">
    <citation type="submission" date="2023-05" db="EMBL/GenBank/DDBJ databases">
        <authorList>
            <consortium name="Lawrence Berkeley National Laboratory"/>
            <person name="Steindorff A."/>
            <person name="Hensen N."/>
            <person name="Bonometti L."/>
            <person name="Westerberg I."/>
            <person name="Brannstrom I.O."/>
            <person name="Guillou S."/>
            <person name="Cros-Aarteil S."/>
            <person name="Calhoun S."/>
            <person name="Haridas S."/>
            <person name="Kuo A."/>
            <person name="Mondo S."/>
            <person name="Pangilinan J."/>
            <person name="Riley R."/>
            <person name="Labutti K."/>
            <person name="Andreopoulos B."/>
            <person name="Lipzen A."/>
            <person name="Chen C."/>
            <person name="Yanf M."/>
            <person name="Daum C."/>
            <person name="Ng V."/>
            <person name="Clum A."/>
            <person name="Ohm R."/>
            <person name="Martin F."/>
            <person name="Silar P."/>
            <person name="Natvig D."/>
            <person name="Lalanne C."/>
            <person name="Gautier V."/>
            <person name="Ament-Velasquez S.L."/>
            <person name="Kruys A."/>
            <person name="Hutchinson M.I."/>
            <person name="Powell A.J."/>
            <person name="Barry K."/>
            <person name="Miller A.N."/>
            <person name="Grigoriev I.V."/>
            <person name="Debuchy R."/>
            <person name="Gladieux P."/>
            <person name="Thoren M.H."/>
            <person name="Johannesson H."/>
        </authorList>
    </citation>
    <scope>NUCLEOTIDE SEQUENCE</scope>
    <source>
        <strain evidence="2">CBS 103.79</strain>
    </source>
</reference>
<proteinExistence type="predicted"/>
<dbReference type="Proteomes" id="UP001303889">
    <property type="component" value="Unassembled WGS sequence"/>
</dbReference>
<protein>
    <submittedName>
        <fullName evidence="2">Uncharacterized protein</fullName>
    </submittedName>
</protein>
<accession>A0AAN6MN52</accession>
<evidence type="ECO:0000313" key="3">
    <source>
        <dbReference type="Proteomes" id="UP001303889"/>
    </source>
</evidence>
<name>A0AAN6MN52_9PEZI</name>
<feature type="region of interest" description="Disordered" evidence="1">
    <location>
        <begin position="53"/>
        <end position="98"/>
    </location>
</feature>
<gene>
    <name evidence="2" type="ORF">C8A05DRAFT_32257</name>
</gene>
<keyword evidence="3" id="KW-1185">Reference proteome</keyword>
<reference evidence="2" key="1">
    <citation type="journal article" date="2023" name="Mol. Phylogenet. Evol.">
        <title>Genome-scale phylogeny and comparative genomics of the fungal order Sordariales.</title>
        <authorList>
            <person name="Hensen N."/>
            <person name="Bonometti L."/>
            <person name="Westerberg I."/>
            <person name="Brannstrom I.O."/>
            <person name="Guillou S."/>
            <person name="Cros-Aarteil S."/>
            <person name="Calhoun S."/>
            <person name="Haridas S."/>
            <person name="Kuo A."/>
            <person name="Mondo S."/>
            <person name="Pangilinan J."/>
            <person name="Riley R."/>
            <person name="LaButti K."/>
            <person name="Andreopoulos B."/>
            <person name="Lipzen A."/>
            <person name="Chen C."/>
            <person name="Yan M."/>
            <person name="Daum C."/>
            <person name="Ng V."/>
            <person name="Clum A."/>
            <person name="Steindorff A."/>
            <person name="Ohm R.A."/>
            <person name="Martin F."/>
            <person name="Silar P."/>
            <person name="Natvig D.O."/>
            <person name="Lalanne C."/>
            <person name="Gautier V."/>
            <person name="Ament-Velasquez S.L."/>
            <person name="Kruys A."/>
            <person name="Hutchinson M.I."/>
            <person name="Powell A.J."/>
            <person name="Barry K."/>
            <person name="Miller A.N."/>
            <person name="Grigoriev I.V."/>
            <person name="Debuchy R."/>
            <person name="Gladieux P."/>
            <person name="Hiltunen Thoren M."/>
            <person name="Johannesson H."/>
        </authorList>
    </citation>
    <scope>NUCLEOTIDE SEQUENCE</scope>
    <source>
        <strain evidence="2">CBS 103.79</strain>
    </source>
</reference>
<organism evidence="2 3">
    <name type="scientific">Staphylotrichum tortipilum</name>
    <dbReference type="NCBI Taxonomy" id="2831512"/>
    <lineage>
        <taxon>Eukaryota</taxon>
        <taxon>Fungi</taxon>
        <taxon>Dikarya</taxon>
        <taxon>Ascomycota</taxon>
        <taxon>Pezizomycotina</taxon>
        <taxon>Sordariomycetes</taxon>
        <taxon>Sordariomycetidae</taxon>
        <taxon>Sordariales</taxon>
        <taxon>Chaetomiaceae</taxon>
        <taxon>Staphylotrichum</taxon>
    </lineage>
</organism>
<evidence type="ECO:0000256" key="1">
    <source>
        <dbReference type="SAM" id="MobiDB-lite"/>
    </source>
</evidence>
<comment type="caution">
    <text evidence="2">The sequence shown here is derived from an EMBL/GenBank/DDBJ whole genome shotgun (WGS) entry which is preliminary data.</text>
</comment>
<dbReference type="AlphaFoldDB" id="A0AAN6MN52"/>
<sequence length="126" mass="13655">MPPQTHPTPSNLHHLHFSRITLSNGYRAYRLRQPPATTAVPVPAVPKPKKTVRFVDGHDTIPDVVNNDSSSGEGGSGSEERGGKSRSGSTDEEAEGWVPVMVAEEYGGDEWMSLTGSWMLMRGPAK</sequence>
<evidence type="ECO:0000313" key="2">
    <source>
        <dbReference type="EMBL" id="KAK3903961.1"/>
    </source>
</evidence>